<dbReference type="RefSeq" id="WP_341580749.1">
    <property type="nucleotide sequence ID" value="NZ_CP101118.1"/>
</dbReference>
<sequence>MKFSVLVAIVPEDQEQNCVDAARDLGAGGITVLSGRGISNTARKTFFGLTYDGSQSVLLMVLEKGLSLDILKSIQKILMPDHTDSQGLVFTLPLEHLGGIDLSQVEKFEQHLKCSLYPENNNETG</sequence>
<evidence type="ECO:0000313" key="1">
    <source>
        <dbReference type="EMBL" id="WZF86864.1"/>
    </source>
</evidence>
<dbReference type="Proteomes" id="UP001475781">
    <property type="component" value="Chromosome"/>
</dbReference>
<name>A0ABZ2VXA4_9GAMM</name>
<gene>
    <name evidence="1" type="ORF">NLK58_10815</name>
</gene>
<dbReference type="InterPro" id="IPR011322">
    <property type="entry name" value="N-reg_PII-like_a/b"/>
</dbReference>
<dbReference type="EMBL" id="CP101118">
    <property type="protein sequence ID" value="WZF86864.1"/>
    <property type="molecule type" value="Genomic_DNA"/>
</dbReference>
<accession>A0ABZ2VXA4</accession>
<protein>
    <submittedName>
        <fullName evidence="1">Transcriptional regulator</fullName>
    </submittedName>
</protein>
<evidence type="ECO:0000313" key="2">
    <source>
        <dbReference type="Proteomes" id="UP001475781"/>
    </source>
</evidence>
<dbReference type="SUPFAM" id="SSF54913">
    <property type="entry name" value="GlnB-like"/>
    <property type="match status" value="1"/>
</dbReference>
<keyword evidence="2" id="KW-1185">Reference proteome</keyword>
<dbReference type="InterPro" id="IPR015867">
    <property type="entry name" value="N-reg_PII/ATP_PRibTrfase_C"/>
</dbReference>
<reference evidence="1 2" key="1">
    <citation type="submission" date="2022-07" db="EMBL/GenBank/DDBJ databases">
        <title>A copper resistant bacterium isolated from sediment samples of deep sea hydrothermal areas.</title>
        <authorList>
            <person name="Zeng X."/>
        </authorList>
    </citation>
    <scope>NUCLEOTIDE SEQUENCE [LARGE SCALE GENOMIC DNA]</scope>
    <source>
        <strain evidence="2">CuT 6</strain>
    </source>
</reference>
<dbReference type="Gene3D" id="3.30.70.120">
    <property type="match status" value="1"/>
</dbReference>
<proteinExistence type="predicted"/>
<organism evidence="1 2">
    <name type="scientific">Marinobacter metalliresistant</name>
    <dbReference type="NCBI Taxonomy" id="2961995"/>
    <lineage>
        <taxon>Bacteria</taxon>
        <taxon>Pseudomonadati</taxon>
        <taxon>Pseudomonadota</taxon>
        <taxon>Gammaproteobacteria</taxon>
        <taxon>Pseudomonadales</taxon>
        <taxon>Marinobacteraceae</taxon>
        <taxon>Marinobacter</taxon>
    </lineage>
</organism>